<accession>A0A9X4M2Q3</accession>
<keyword evidence="3 5" id="KW-1133">Transmembrane helix</keyword>
<dbReference type="AlphaFoldDB" id="A0A9X4M2Q3"/>
<feature type="transmembrane region" description="Helical" evidence="5">
    <location>
        <begin position="114"/>
        <end position="138"/>
    </location>
</feature>
<dbReference type="PANTHER" id="PTHR43229:SF2">
    <property type="entry name" value="NODULATION PROTEIN J"/>
    <property type="match status" value="1"/>
</dbReference>
<dbReference type="InterPro" id="IPR013525">
    <property type="entry name" value="ABC2_TM"/>
</dbReference>
<dbReference type="InterPro" id="IPR051784">
    <property type="entry name" value="Nod_factor_ABC_transporter"/>
</dbReference>
<evidence type="ECO:0000313" key="7">
    <source>
        <dbReference type="EMBL" id="MDG3013321.1"/>
    </source>
</evidence>
<evidence type="ECO:0000256" key="5">
    <source>
        <dbReference type="SAM" id="Phobius"/>
    </source>
</evidence>
<comment type="subcellular location">
    <subcellularLocation>
        <location evidence="1">Membrane</location>
        <topology evidence="1">Multi-pass membrane protein</topology>
    </subcellularLocation>
</comment>
<keyword evidence="2 5" id="KW-0812">Transmembrane</keyword>
<protein>
    <submittedName>
        <fullName evidence="7">ABC transporter permease</fullName>
    </submittedName>
</protein>
<dbReference type="GO" id="GO:0016020">
    <property type="term" value="C:membrane"/>
    <property type="evidence" value="ECO:0007669"/>
    <property type="project" value="UniProtKB-SubCell"/>
</dbReference>
<feature type="transmembrane region" description="Helical" evidence="5">
    <location>
        <begin position="35"/>
        <end position="55"/>
    </location>
</feature>
<evidence type="ECO:0000256" key="1">
    <source>
        <dbReference type="ARBA" id="ARBA00004141"/>
    </source>
</evidence>
<evidence type="ECO:0000313" key="8">
    <source>
        <dbReference type="Proteomes" id="UP001152755"/>
    </source>
</evidence>
<keyword evidence="8" id="KW-1185">Reference proteome</keyword>
<feature type="transmembrane region" description="Helical" evidence="5">
    <location>
        <begin position="67"/>
        <end position="93"/>
    </location>
</feature>
<sequence>MTATTVDRRVPPLGGFSARFLGLELRRLLRNRRTVVFTLAMPPIFYLIFGLSGNYKTQYPDGWHGNVSAFVMISMAVYGAMIATTSGGAMVAVERAQGWSRQLRLTPLRPVAYVGIKVLVAMSLGLASVAIVFMLGALSGAEADPRVWMVAPLVAWSGSAVFAAFGLFVGYLLPSENVMQFLGPGLAVLAFAGGLFVPLDGGVFGTIAKFVPTYGLARLAHAALTGDSAGGIALAVVNIVVWAAVFVVGAAVAFRRDTQRV</sequence>
<dbReference type="EMBL" id="JANRHA010000001">
    <property type="protein sequence ID" value="MDG3013321.1"/>
    <property type="molecule type" value="Genomic_DNA"/>
</dbReference>
<feature type="transmembrane region" description="Helical" evidence="5">
    <location>
        <begin position="185"/>
        <end position="211"/>
    </location>
</feature>
<dbReference type="Pfam" id="PF01061">
    <property type="entry name" value="ABC2_membrane"/>
    <property type="match status" value="1"/>
</dbReference>
<organism evidence="7 8">
    <name type="scientific">Speluncibacter jeojiensis</name>
    <dbReference type="NCBI Taxonomy" id="2710754"/>
    <lineage>
        <taxon>Bacteria</taxon>
        <taxon>Bacillati</taxon>
        <taxon>Actinomycetota</taxon>
        <taxon>Actinomycetes</taxon>
        <taxon>Mycobacteriales</taxon>
        <taxon>Speluncibacteraceae</taxon>
        <taxon>Speluncibacter</taxon>
    </lineage>
</organism>
<feature type="transmembrane region" description="Helical" evidence="5">
    <location>
        <begin position="150"/>
        <end position="173"/>
    </location>
</feature>
<evidence type="ECO:0000259" key="6">
    <source>
        <dbReference type="Pfam" id="PF01061"/>
    </source>
</evidence>
<dbReference type="RefSeq" id="WP_277834279.1">
    <property type="nucleotide sequence ID" value="NZ_JAAIVF010000006.1"/>
</dbReference>
<proteinExistence type="predicted"/>
<gene>
    <name evidence="7" type="ORF">NVS88_01970</name>
</gene>
<keyword evidence="4 5" id="KW-0472">Membrane</keyword>
<dbReference type="PANTHER" id="PTHR43229">
    <property type="entry name" value="NODULATION PROTEIN J"/>
    <property type="match status" value="1"/>
</dbReference>
<name>A0A9X4M2Q3_9ACTN</name>
<feature type="domain" description="ABC-2 type transporter transmembrane" evidence="6">
    <location>
        <begin position="24"/>
        <end position="201"/>
    </location>
</feature>
<dbReference type="Proteomes" id="UP001152755">
    <property type="component" value="Unassembled WGS sequence"/>
</dbReference>
<dbReference type="GO" id="GO:0140359">
    <property type="term" value="F:ABC-type transporter activity"/>
    <property type="evidence" value="ECO:0007669"/>
    <property type="project" value="InterPro"/>
</dbReference>
<feature type="transmembrane region" description="Helical" evidence="5">
    <location>
        <begin position="231"/>
        <end position="254"/>
    </location>
</feature>
<evidence type="ECO:0000256" key="3">
    <source>
        <dbReference type="ARBA" id="ARBA00022989"/>
    </source>
</evidence>
<reference evidence="7" key="1">
    <citation type="submission" date="2022-08" db="EMBL/GenBank/DDBJ databases">
        <title>Genome analysis of Corynebacteriales strain.</title>
        <authorList>
            <person name="Lee S.D."/>
        </authorList>
    </citation>
    <scope>NUCLEOTIDE SEQUENCE</scope>
    <source>
        <strain evidence="7">D3-21</strain>
    </source>
</reference>
<evidence type="ECO:0000256" key="4">
    <source>
        <dbReference type="ARBA" id="ARBA00023136"/>
    </source>
</evidence>
<comment type="caution">
    <text evidence="7">The sequence shown here is derived from an EMBL/GenBank/DDBJ whole genome shotgun (WGS) entry which is preliminary data.</text>
</comment>
<evidence type="ECO:0000256" key="2">
    <source>
        <dbReference type="ARBA" id="ARBA00022692"/>
    </source>
</evidence>